<dbReference type="Proteomes" id="UP000268016">
    <property type="component" value="Unassembled WGS sequence"/>
</dbReference>
<comment type="caution">
    <text evidence="7">The sequence shown here is derived from an EMBL/GenBank/DDBJ whole genome shotgun (WGS) entry which is preliminary data.</text>
</comment>
<proteinExistence type="predicted"/>
<dbReference type="PROSITE" id="PS50088">
    <property type="entry name" value="ANK_REPEAT"/>
    <property type="match status" value="1"/>
</dbReference>
<dbReference type="SUPFAM" id="SSF88659">
    <property type="entry name" value="Sigma3 and sigma4 domains of RNA polymerase sigma factors"/>
    <property type="match status" value="2"/>
</dbReference>
<evidence type="ECO:0000256" key="2">
    <source>
        <dbReference type="ARBA" id="ARBA00023082"/>
    </source>
</evidence>
<dbReference type="SMART" id="SM00248">
    <property type="entry name" value="ANK"/>
    <property type="match status" value="1"/>
</dbReference>
<dbReference type="InterPro" id="IPR007630">
    <property type="entry name" value="RNA_pol_sigma70_r4"/>
</dbReference>
<dbReference type="OrthoDB" id="8434131at2"/>
<dbReference type="Gene3D" id="1.10.10.10">
    <property type="entry name" value="Winged helix-like DNA-binding domain superfamily/Winged helix DNA-binding domain"/>
    <property type="match status" value="1"/>
</dbReference>
<dbReference type="InterPro" id="IPR002110">
    <property type="entry name" value="Ankyrin_rpt"/>
</dbReference>
<dbReference type="Pfam" id="PF00023">
    <property type="entry name" value="Ank"/>
    <property type="match status" value="1"/>
</dbReference>
<dbReference type="CDD" id="cd06171">
    <property type="entry name" value="Sigma70_r4"/>
    <property type="match status" value="1"/>
</dbReference>
<dbReference type="Gene3D" id="1.20.120.1810">
    <property type="match status" value="1"/>
</dbReference>
<dbReference type="InterPro" id="IPR036770">
    <property type="entry name" value="Ankyrin_rpt-contain_sf"/>
</dbReference>
<keyword evidence="2" id="KW-0731">Sigma factor</keyword>
<dbReference type="SUPFAM" id="SSF48403">
    <property type="entry name" value="Ankyrin repeat"/>
    <property type="match status" value="1"/>
</dbReference>
<keyword evidence="8" id="KW-1185">Reference proteome</keyword>
<keyword evidence="5" id="KW-0040">ANK repeat</keyword>
<feature type="repeat" description="ANK" evidence="5">
    <location>
        <begin position="102"/>
        <end position="134"/>
    </location>
</feature>
<dbReference type="InterPro" id="IPR050239">
    <property type="entry name" value="Sigma-70_RNA_pol_init_factors"/>
</dbReference>
<accession>A0A3N2R8V1</accession>
<dbReference type="GO" id="GO:0016987">
    <property type="term" value="F:sigma factor activity"/>
    <property type="evidence" value="ECO:0007669"/>
    <property type="project" value="UniProtKB-KW"/>
</dbReference>
<sequence>MAARRRSRSGARCCTTRSGVSGLILIPARGSRRTSRSCFSTGRSFMKIMDRLSRILGSRDQAASEPESHVLGPFEIRLIAEGKLERLAEFAASSRLHAADPKGDTPLHLAARMGNLAVCDLFIRSGAEPGALNHDRQTPADVAFAEGHGLAAQLLSSLVAGSPETEMEKVGGREVSLVVENVTGPDRVPEHRAPVFQETEPADRVDDLNDLLTFEAEAEPEEFFDQYAGDTASGTFVALVSSSPVVSDDEDGDWDLDLSQAPISGEGIGSSAAAAADHGAESDFLQVRNRGRQSVKRAVVQTGTRMSIDPDLCFTWAEEILAKGRCSLDDIDRLVAHCEGNGDLEELRINLQRNLEAAGFDLAQATGHDADIWDAVSDTSSDDLADAIEAALTRWTRLPGTQRFVMDKSEELQLLEPMMRAKQELQLGILASETAVETILDVMDRIRDGSRDPGSVSLRTIIPSRPGHAETSEVMAAADALRSWNTTGRVTDGKRRREALAALEALDLSLAFQKELVRRLEQFPACQAEASQLEAEILISESATEHLIREHLPYVRRFASRNVEEGEDPEDVFQVAFMGLQRSTRRFDPERGYRFLIYATYWMRQAIMRWRADEGAAIRIPVHRNEKITKLDRALDRLDVRVGGAVSDLDLAEELEWAIDEVRQFRGIPREAEYPASLDDWDNLLPEPSEVDVFDQAETERIVTEALADLPERQADVIRMRFGIGRETDMTLEEIGQIYGVTRERIRQIEAKGLDRLSHPGRKRRLQELLGM</sequence>
<evidence type="ECO:0000313" key="8">
    <source>
        <dbReference type="Proteomes" id="UP000268016"/>
    </source>
</evidence>
<dbReference type="GO" id="GO:0006352">
    <property type="term" value="P:DNA-templated transcription initiation"/>
    <property type="evidence" value="ECO:0007669"/>
    <property type="project" value="InterPro"/>
</dbReference>
<dbReference type="InterPro" id="IPR013324">
    <property type="entry name" value="RNA_pol_sigma_r3/r4-like"/>
</dbReference>
<dbReference type="SUPFAM" id="SSF88946">
    <property type="entry name" value="Sigma2 domain of RNA polymerase sigma factors"/>
    <property type="match status" value="1"/>
</dbReference>
<dbReference type="InterPro" id="IPR014284">
    <property type="entry name" value="RNA_pol_sigma-70_dom"/>
</dbReference>
<keyword evidence="3" id="KW-0238">DNA-binding</keyword>
<dbReference type="PROSITE" id="PS00716">
    <property type="entry name" value="SIGMA70_2"/>
    <property type="match status" value="1"/>
</dbReference>
<dbReference type="Pfam" id="PF04542">
    <property type="entry name" value="Sigma70_r2"/>
    <property type="match status" value="1"/>
</dbReference>
<dbReference type="PROSITE" id="PS50297">
    <property type="entry name" value="ANK_REP_REGION"/>
    <property type="match status" value="1"/>
</dbReference>
<evidence type="ECO:0000256" key="4">
    <source>
        <dbReference type="ARBA" id="ARBA00023163"/>
    </source>
</evidence>
<feature type="domain" description="RNA polymerase sigma-70" evidence="6">
    <location>
        <begin position="731"/>
        <end position="757"/>
    </location>
</feature>
<keyword evidence="1" id="KW-0805">Transcription regulation</keyword>
<dbReference type="GO" id="GO:0003677">
    <property type="term" value="F:DNA binding"/>
    <property type="evidence" value="ECO:0007669"/>
    <property type="project" value="UniProtKB-KW"/>
</dbReference>
<evidence type="ECO:0000313" key="7">
    <source>
        <dbReference type="EMBL" id="ROU03843.1"/>
    </source>
</evidence>
<evidence type="ECO:0000256" key="5">
    <source>
        <dbReference type="PROSITE-ProRule" id="PRU00023"/>
    </source>
</evidence>
<dbReference type="Gene3D" id="1.25.40.20">
    <property type="entry name" value="Ankyrin repeat-containing domain"/>
    <property type="match status" value="1"/>
</dbReference>
<keyword evidence="4" id="KW-0804">Transcription</keyword>
<evidence type="ECO:0000256" key="1">
    <source>
        <dbReference type="ARBA" id="ARBA00023015"/>
    </source>
</evidence>
<dbReference type="PANTHER" id="PTHR30603:SF47">
    <property type="entry name" value="RNA POLYMERASE SIGMA FACTOR SIGD, CHLOROPLASTIC"/>
    <property type="match status" value="1"/>
</dbReference>
<gene>
    <name evidence="7" type="ORF">EAT49_00025</name>
</gene>
<evidence type="ECO:0000256" key="3">
    <source>
        <dbReference type="ARBA" id="ARBA00023125"/>
    </source>
</evidence>
<dbReference type="EMBL" id="RDRB01000001">
    <property type="protein sequence ID" value="ROU03843.1"/>
    <property type="molecule type" value="Genomic_DNA"/>
</dbReference>
<reference evidence="7 8" key="1">
    <citation type="submission" date="2018-10" db="EMBL/GenBank/DDBJ databases">
        <title>Histidinibacterium lentulum gen. nov., sp. nov., a marine bacterium from the culture broth of Picochlorum sp. 122.</title>
        <authorList>
            <person name="Wang G."/>
        </authorList>
    </citation>
    <scope>NUCLEOTIDE SEQUENCE [LARGE SCALE GENOMIC DNA]</scope>
    <source>
        <strain evidence="7 8">B17</strain>
    </source>
</reference>
<dbReference type="InterPro" id="IPR036388">
    <property type="entry name" value="WH-like_DNA-bd_sf"/>
</dbReference>
<protein>
    <submittedName>
        <fullName evidence="7">Sigma-70 family RNA polymerase sigma factor</fullName>
    </submittedName>
</protein>
<evidence type="ECO:0000259" key="6">
    <source>
        <dbReference type="PROSITE" id="PS00716"/>
    </source>
</evidence>
<dbReference type="NCBIfam" id="TIGR02937">
    <property type="entry name" value="sigma70-ECF"/>
    <property type="match status" value="1"/>
</dbReference>
<dbReference type="InterPro" id="IPR007627">
    <property type="entry name" value="RNA_pol_sigma70_r2"/>
</dbReference>
<organism evidence="7 8">
    <name type="scientific">Histidinibacterium lentulum</name>
    <dbReference type="NCBI Taxonomy" id="2480588"/>
    <lineage>
        <taxon>Bacteria</taxon>
        <taxon>Pseudomonadati</taxon>
        <taxon>Pseudomonadota</taxon>
        <taxon>Alphaproteobacteria</taxon>
        <taxon>Rhodobacterales</taxon>
        <taxon>Paracoccaceae</taxon>
        <taxon>Histidinibacterium</taxon>
    </lineage>
</organism>
<dbReference type="InterPro" id="IPR013325">
    <property type="entry name" value="RNA_pol_sigma_r2"/>
</dbReference>
<dbReference type="Pfam" id="PF04545">
    <property type="entry name" value="Sigma70_r4"/>
    <property type="match status" value="1"/>
</dbReference>
<name>A0A3N2R8V1_9RHOB</name>
<dbReference type="PRINTS" id="PR00046">
    <property type="entry name" value="SIGMA70FCT"/>
</dbReference>
<dbReference type="PANTHER" id="PTHR30603">
    <property type="entry name" value="RNA POLYMERASE SIGMA FACTOR RPO"/>
    <property type="match status" value="1"/>
</dbReference>
<dbReference type="InterPro" id="IPR000943">
    <property type="entry name" value="RNA_pol_sigma70"/>
</dbReference>
<dbReference type="AlphaFoldDB" id="A0A3N2R8V1"/>